<dbReference type="EMBL" id="JADGJD010001058">
    <property type="protein sequence ID" value="KAJ3046951.1"/>
    <property type="molecule type" value="Genomic_DNA"/>
</dbReference>
<dbReference type="Proteomes" id="UP001212841">
    <property type="component" value="Unassembled WGS sequence"/>
</dbReference>
<reference evidence="1" key="1">
    <citation type="submission" date="2020-05" db="EMBL/GenBank/DDBJ databases">
        <title>Phylogenomic resolution of chytrid fungi.</title>
        <authorList>
            <person name="Stajich J.E."/>
            <person name="Amses K."/>
            <person name="Simmons R."/>
            <person name="Seto K."/>
            <person name="Myers J."/>
            <person name="Bonds A."/>
            <person name="Quandt C.A."/>
            <person name="Barry K."/>
            <person name="Liu P."/>
            <person name="Grigoriev I."/>
            <person name="Longcore J.E."/>
            <person name="James T.Y."/>
        </authorList>
    </citation>
    <scope>NUCLEOTIDE SEQUENCE</scope>
    <source>
        <strain evidence="1">JEL0318</strain>
    </source>
</reference>
<name>A0AAD5X1H6_9FUNG</name>
<evidence type="ECO:0000313" key="2">
    <source>
        <dbReference type="Proteomes" id="UP001212841"/>
    </source>
</evidence>
<organism evidence="1 2">
    <name type="scientific">Rhizophlyctis rosea</name>
    <dbReference type="NCBI Taxonomy" id="64517"/>
    <lineage>
        <taxon>Eukaryota</taxon>
        <taxon>Fungi</taxon>
        <taxon>Fungi incertae sedis</taxon>
        <taxon>Chytridiomycota</taxon>
        <taxon>Chytridiomycota incertae sedis</taxon>
        <taxon>Chytridiomycetes</taxon>
        <taxon>Rhizophlyctidales</taxon>
        <taxon>Rhizophlyctidaceae</taxon>
        <taxon>Rhizophlyctis</taxon>
    </lineage>
</organism>
<proteinExistence type="predicted"/>
<keyword evidence="2" id="KW-1185">Reference proteome</keyword>
<protein>
    <recommendedName>
        <fullName evidence="3">F-box domain-containing protein</fullName>
    </recommendedName>
</protein>
<evidence type="ECO:0000313" key="1">
    <source>
        <dbReference type="EMBL" id="KAJ3046951.1"/>
    </source>
</evidence>
<sequence length="507" mass="59011">MEGVHMVDQIYQLEDSPQLLNDAAAADQQQPEPCYLLAVNDDVLSVIMQRLHTSSYDPLSKTCHRLHTFLRHPQTVLSILKTINSPVHYLAYWPYWSITYDGLILDTILDSPVKPPLIHVERYLCRCWHDKRLFASCVKVLAKSIQWYTQMSTNTSFNELMDCFTDGGEYEDERLMPPSIYRFESAIEQMGDDRLVSPETRESADANLKRILEDEKFPLDEYFLLCEQEDYDITDLELDVLRNDRVKTHIKLSDLEPRLKAIATFPQTLTALMEIYNAAPQTHQQSFDRKVKFHLETVIEYDIYTNLNSNFPHVYRSCTQTFTLRTMSLRTILRAPPQANNNTLIDHLIRTERIYLRCRDLLSDGRDIIRRDIPLEGWCYALETMQKVYNYTSQDSEFHIDTRSFDKVMSEILHLAADKANPHARRWDIHPNHNPTTAYWDLLYEKIITGEIVWYPTPDGIAELVSDYGMDDEYGGGFGRGAAGHLPWGGFFPFFAGVRQECPKRIR</sequence>
<evidence type="ECO:0008006" key="3">
    <source>
        <dbReference type="Google" id="ProtNLM"/>
    </source>
</evidence>
<dbReference type="AlphaFoldDB" id="A0AAD5X1H6"/>
<comment type="caution">
    <text evidence="1">The sequence shown here is derived from an EMBL/GenBank/DDBJ whole genome shotgun (WGS) entry which is preliminary data.</text>
</comment>
<feature type="non-terminal residue" evidence="1">
    <location>
        <position position="507"/>
    </location>
</feature>
<accession>A0AAD5X1H6</accession>
<gene>
    <name evidence="1" type="ORF">HK097_000370</name>
</gene>